<evidence type="ECO:0000259" key="14">
    <source>
        <dbReference type="SMART" id="SM00859"/>
    </source>
</evidence>
<dbReference type="Pfam" id="PF01118">
    <property type="entry name" value="Semialdhyde_dh"/>
    <property type="match status" value="1"/>
</dbReference>
<evidence type="ECO:0000256" key="12">
    <source>
        <dbReference type="NCBIfam" id="TIGR01296"/>
    </source>
</evidence>
<dbReference type="EC" id="1.2.1.11" evidence="3 12"/>
<evidence type="ECO:0000256" key="10">
    <source>
        <dbReference type="ARBA" id="ARBA00023167"/>
    </source>
</evidence>
<reference evidence="15 16" key="1">
    <citation type="submission" date="2017-03" db="EMBL/GenBank/DDBJ databases">
        <title>wgs assembly of Dolosigranulum pigrum KPL CDC strains.</title>
        <authorList>
            <person name="Brugger S.D."/>
            <person name="Pettigrew M."/>
            <person name="Kong Y."/>
            <person name="Lemon K.P."/>
        </authorList>
    </citation>
    <scope>NUCLEOTIDE SEQUENCE [LARGE SCALE GENOMIC DNA]</scope>
    <source>
        <strain evidence="15 16">KPL1931_CDC4294-98</strain>
    </source>
</reference>
<dbReference type="AlphaFoldDB" id="A0A328KKK5"/>
<dbReference type="GO" id="GO:0009086">
    <property type="term" value="P:methionine biosynthetic process"/>
    <property type="evidence" value="ECO:0007669"/>
    <property type="project" value="UniProtKB-UniRule"/>
</dbReference>
<dbReference type="SUPFAM" id="SSF51735">
    <property type="entry name" value="NAD(P)-binding Rossmann-fold domains"/>
    <property type="match status" value="1"/>
</dbReference>
<gene>
    <name evidence="15" type="ORF">B8A44_06565</name>
</gene>
<dbReference type="GO" id="GO:0051287">
    <property type="term" value="F:NAD binding"/>
    <property type="evidence" value="ECO:0007669"/>
    <property type="project" value="InterPro"/>
</dbReference>
<keyword evidence="7" id="KW-0220">Diaminopimelate biosynthesis</keyword>
<dbReference type="Proteomes" id="UP000249099">
    <property type="component" value="Unassembled WGS sequence"/>
</dbReference>
<dbReference type="EMBL" id="NAQV01000019">
    <property type="protein sequence ID" value="RAN62907.1"/>
    <property type="molecule type" value="Genomic_DNA"/>
</dbReference>
<dbReference type="SUPFAM" id="SSF55347">
    <property type="entry name" value="Glyceraldehyde-3-phosphate dehydrogenase-like, C-terminal domain"/>
    <property type="match status" value="1"/>
</dbReference>
<dbReference type="GO" id="GO:0050661">
    <property type="term" value="F:NADP binding"/>
    <property type="evidence" value="ECO:0007669"/>
    <property type="project" value="InterPro"/>
</dbReference>
<dbReference type="GO" id="GO:0009088">
    <property type="term" value="P:threonine biosynthetic process"/>
    <property type="evidence" value="ECO:0007669"/>
    <property type="project" value="UniProtKB-UniRule"/>
</dbReference>
<organism evidence="15 16">
    <name type="scientific">Dolosigranulum pigrum</name>
    <dbReference type="NCBI Taxonomy" id="29394"/>
    <lineage>
        <taxon>Bacteria</taxon>
        <taxon>Bacillati</taxon>
        <taxon>Bacillota</taxon>
        <taxon>Bacilli</taxon>
        <taxon>Lactobacillales</taxon>
        <taxon>Carnobacteriaceae</taxon>
        <taxon>Dolosigranulum</taxon>
    </lineage>
</organism>
<dbReference type="PIRSF" id="PIRSF000148">
    <property type="entry name" value="ASA_dh"/>
    <property type="match status" value="1"/>
</dbReference>
<evidence type="ECO:0000256" key="13">
    <source>
        <dbReference type="PIRSR" id="PIRSR000148-1"/>
    </source>
</evidence>
<keyword evidence="9" id="KW-0457">Lysine biosynthesis</keyword>
<name>A0A328KKK5_9LACT</name>
<dbReference type="NCBIfam" id="TIGR01296">
    <property type="entry name" value="asd_B"/>
    <property type="match status" value="1"/>
</dbReference>
<comment type="subunit">
    <text evidence="2">Homodimer.</text>
</comment>
<evidence type="ECO:0000256" key="2">
    <source>
        <dbReference type="ARBA" id="ARBA00011738"/>
    </source>
</evidence>
<comment type="catalytic activity">
    <reaction evidence="11">
        <text>L-aspartate 4-semialdehyde + phosphate + NADP(+) = 4-phospho-L-aspartate + NADPH + H(+)</text>
        <dbReference type="Rhea" id="RHEA:24284"/>
        <dbReference type="ChEBI" id="CHEBI:15378"/>
        <dbReference type="ChEBI" id="CHEBI:43474"/>
        <dbReference type="ChEBI" id="CHEBI:57535"/>
        <dbReference type="ChEBI" id="CHEBI:57783"/>
        <dbReference type="ChEBI" id="CHEBI:58349"/>
        <dbReference type="ChEBI" id="CHEBI:537519"/>
        <dbReference type="EC" id="1.2.1.11"/>
    </reaction>
</comment>
<feature type="active site" description="Acyl-thioester intermediate" evidence="13">
    <location>
        <position position="126"/>
    </location>
</feature>
<keyword evidence="8" id="KW-0560">Oxidoreductase</keyword>
<dbReference type="GO" id="GO:0046983">
    <property type="term" value="F:protein dimerization activity"/>
    <property type="evidence" value="ECO:0007669"/>
    <property type="project" value="InterPro"/>
</dbReference>
<dbReference type="Gene3D" id="3.30.360.10">
    <property type="entry name" value="Dihydrodipicolinate Reductase, domain 2"/>
    <property type="match status" value="1"/>
</dbReference>
<dbReference type="RefSeq" id="WP_111974444.1">
    <property type="nucleotide sequence ID" value="NZ_CP040416.1"/>
</dbReference>
<sequence>MKIIIAGATGLVGRTMIQVLEEKNIPCQIIPLASKQSAGQTIQFKGKDVVIQELCKETIKKANADYALFALSASLSAEYAPYTSQYCTVIDNSSNFRQDPDIPLVVPEVNAIQTYADAPIIANPNCSTIQSVVALAEIYREFGLESVRYSTYQSVSGSGKQGVDDLNRGRLGEENQFYPEPIYNNVLPHIDDFTADGYTKEEHKMIQETRKILEDDAIKISATCVRVPTESSHGVDITFKTKKKASVDDIARVLEQAPSVIFYSEAAEYPTPLDSAGQDKVLVGRLRSDLAEDDCGFRMWVVADNIRKGAATNTVEILEKLLEYKSTKGL</sequence>
<feature type="domain" description="Semialdehyde dehydrogenase NAD-binding" evidence="14">
    <location>
        <begin position="2"/>
        <end position="115"/>
    </location>
</feature>
<dbReference type="PANTHER" id="PTHR46278">
    <property type="entry name" value="DEHYDROGENASE, PUTATIVE-RELATED"/>
    <property type="match status" value="1"/>
</dbReference>
<keyword evidence="6" id="KW-0521">NADP</keyword>
<evidence type="ECO:0000256" key="5">
    <source>
        <dbReference type="ARBA" id="ARBA00022697"/>
    </source>
</evidence>
<dbReference type="InterPro" id="IPR000534">
    <property type="entry name" value="Semialdehyde_DH_NAD-bd"/>
</dbReference>
<dbReference type="CDD" id="cd02316">
    <property type="entry name" value="VcASADH2_like_N"/>
    <property type="match status" value="1"/>
</dbReference>
<dbReference type="InterPro" id="IPR036291">
    <property type="entry name" value="NAD(P)-bd_dom_sf"/>
</dbReference>
<evidence type="ECO:0000256" key="11">
    <source>
        <dbReference type="ARBA" id="ARBA00047891"/>
    </source>
</evidence>
<evidence type="ECO:0000313" key="16">
    <source>
        <dbReference type="Proteomes" id="UP000249099"/>
    </source>
</evidence>
<dbReference type="InterPro" id="IPR005986">
    <property type="entry name" value="Asp_semialdehyde_DH_beta"/>
</dbReference>
<keyword evidence="5" id="KW-0791">Threonine biosynthesis</keyword>
<dbReference type="SMART" id="SM00859">
    <property type="entry name" value="Semialdhyde_dh"/>
    <property type="match status" value="1"/>
</dbReference>
<dbReference type="Pfam" id="PF02774">
    <property type="entry name" value="Semialdhyde_dhC"/>
    <property type="match status" value="1"/>
</dbReference>
<protein>
    <recommendedName>
        <fullName evidence="3 12">Aspartate-semialdehyde dehydrogenase</fullName>
        <ecNumber evidence="3 12">1.2.1.11</ecNumber>
    </recommendedName>
</protein>
<dbReference type="Gene3D" id="3.40.50.720">
    <property type="entry name" value="NAD(P)-binding Rossmann-like Domain"/>
    <property type="match status" value="1"/>
</dbReference>
<evidence type="ECO:0000313" key="15">
    <source>
        <dbReference type="EMBL" id="RAN62907.1"/>
    </source>
</evidence>
<keyword evidence="10" id="KW-0486">Methionine biosynthesis</keyword>
<dbReference type="NCBIfam" id="NF011456">
    <property type="entry name" value="PRK14874.1"/>
    <property type="match status" value="1"/>
</dbReference>
<evidence type="ECO:0000256" key="6">
    <source>
        <dbReference type="ARBA" id="ARBA00022857"/>
    </source>
</evidence>
<evidence type="ECO:0000256" key="1">
    <source>
        <dbReference type="ARBA" id="ARBA00010584"/>
    </source>
</evidence>
<comment type="similarity">
    <text evidence="1">Belongs to the aspartate-semialdehyde dehydrogenase family.</text>
</comment>
<feature type="active site" description="Proton acceptor" evidence="13">
    <location>
        <position position="233"/>
    </location>
</feature>
<dbReference type="GO" id="GO:0009089">
    <property type="term" value="P:lysine biosynthetic process via diaminopimelate"/>
    <property type="evidence" value="ECO:0007669"/>
    <property type="project" value="UniProtKB-UniRule"/>
</dbReference>
<evidence type="ECO:0000256" key="8">
    <source>
        <dbReference type="ARBA" id="ARBA00023002"/>
    </source>
</evidence>
<evidence type="ECO:0000256" key="3">
    <source>
        <dbReference type="ARBA" id="ARBA00013120"/>
    </source>
</evidence>
<comment type="caution">
    <text evidence="15">The sequence shown here is derived from an EMBL/GenBank/DDBJ whole genome shotgun (WGS) entry which is preliminary data.</text>
</comment>
<dbReference type="InterPro" id="IPR012280">
    <property type="entry name" value="Semialdhyde_DH_dimer_dom"/>
</dbReference>
<evidence type="ECO:0000256" key="4">
    <source>
        <dbReference type="ARBA" id="ARBA00022605"/>
    </source>
</evidence>
<dbReference type="GO" id="GO:0004073">
    <property type="term" value="F:aspartate-semialdehyde dehydrogenase activity"/>
    <property type="evidence" value="ECO:0007669"/>
    <property type="project" value="UniProtKB-UniRule"/>
</dbReference>
<keyword evidence="4" id="KW-0028">Amino-acid biosynthesis</keyword>
<accession>A0A328KKK5</accession>
<dbReference type="PANTHER" id="PTHR46278:SF2">
    <property type="entry name" value="ASPARTATE-SEMIALDEHYDE DEHYDROGENASE"/>
    <property type="match status" value="1"/>
</dbReference>
<dbReference type="GO" id="GO:0019877">
    <property type="term" value="P:diaminopimelate biosynthetic process"/>
    <property type="evidence" value="ECO:0007669"/>
    <property type="project" value="UniProtKB-KW"/>
</dbReference>
<dbReference type="CDD" id="cd18131">
    <property type="entry name" value="ASADH_C_bac_euk_like"/>
    <property type="match status" value="1"/>
</dbReference>
<dbReference type="GO" id="GO:0009097">
    <property type="term" value="P:isoleucine biosynthetic process"/>
    <property type="evidence" value="ECO:0007669"/>
    <property type="project" value="UniProtKB-UniRule"/>
</dbReference>
<evidence type="ECO:0000256" key="9">
    <source>
        <dbReference type="ARBA" id="ARBA00023154"/>
    </source>
</evidence>
<evidence type="ECO:0000256" key="7">
    <source>
        <dbReference type="ARBA" id="ARBA00022915"/>
    </source>
</evidence>
<proteinExistence type="inferred from homology"/>